<accession>A0A2A2I5A4</accession>
<protein>
    <submittedName>
        <fullName evidence="3">Cbb3-type cytochrome oxidase assembly protein CcoS</fullName>
    </submittedName>
</protein>
<feature type="compositionally biased region" description="Polar residues" evidence="1">
    <location>
        <begin position="56"/>
        <end position="71"/>
    </location>
</feature>
<keyword evidence="4" id="KW-1185">Reference proteome</keyword>
<dbReference type="EMBL" id="NMPM01000015">
    <property type="protein sequence ID" value="PAV26762.1"/>
    <property type="molecule type" value="Genomic_DNA"/>
</dbReference>
<dbReference type="NCBIfam" id="TIGR00847">
    <property type="entry name" value="ccoS"/>
    <property type="match status" value="1"/>
</dbReference>
<dbReference type="Pfam" id="PF03597">
    <property type="entry name" value="FixS"/>
    <property type="match status" value="1"/>
</dbReference>
<evidence type="ECO:0000313" key="4">
    <source>
        <dbReference type="Proteomes" id="UP000218332"/>
    </source>
</evidence>
<organism evidence="3 4">
    <name type="scientific">Tamilnaduibacter salinus</name>
    <dbReference type="NCBI Taxonomy" id="1484056"/>
    <lineage>
        <taxon>Bacteria</taxon>
        <taxon>Pseudomonadati</taxon>
        <taxon>Pseudomonadota</taxon>
        <taxon>Gammaproteobacteria</taxon>
        <taxon>Pseudomonadales</taxon>
        <taxon>Marinobacteraceae</taxon>
        <taxon>Tamilnaduibacter</taxon>
    </lineage>
</organism>
<evidence type="ECO:0000256" key="1">
    <source>
        <dbReference type="SAM" id="MobiDB-lite"/>
    </source>
</evidence>
<keyword evidence="2" id="KW-1133">Transmembrane helix</keyword>
<evidence type="ECO:0000313" key="3">
    <source>
        <dbReference type="EMBL" id="PAV26762.1"/>
    </source>
</evidence>
<gene>
    <name evidence="3" type="primary">ccoS</name>
    <name evidence="3" type="ORF">CF392_04145</name>
</gene>
<evidence type="ECO:0000256" key="2">
    <source>
        <dbReference type="SAM" id="Phobius"/>
    </source>
</evidence>
<keyword evidence="2" id="KW-0472">Membrane</keyword>
<proteinExistence type="predicted"/>
<dbReference type="Proteomes" id="UP000218332">
    <property type="component" value="Unassembled WGS sequence"/>
</dbReference>
<reference evidence="3 4" key="1">
    <citation type="submission" date="2017-07" db="EMBL/GenBank/DDBJ databases">
        <title>Tamlnaduibacter salinus (Mi-7) genome sequencing.</title>
        <authorList>
            <person name="Verma A."/>
            <person name="Krishnamurthi S."/>
        </authorList>
    </citation>
    <scope>NUCLEOTIDE SEQUENCE [LARGE SCALE GENOMIC DNA]</scope>
    <source>
        <strain evidence="3 4">Mi-7</strain>
    </source>
</reference>
<name>A0A2A2I5A4_9GAMM</name>
<keyword evidence="2" id="KW-0812">Transmembrane</keyword>
<dbReference type="PANTHER" id="PTHR41532">
    <property type="entry name" value="FIXS PROTEIN"/>
    <property type="match status" value="1"/>
</dbReference>
<dbReference type="PANTHER" id="PTHR41532:SF1">
    <property type="entry name" value="FIXS PROTEIN"/>
    <property type="match status" value="1"/>
</dbReference>
<feature type="region of interest" description="Disordered" evidence="1">
    <location>
        <begin position="42"/>
        <end position="79"/>
    </location>
</feature>
<dbReference type="AlphaFoldDB" id="A0A2A2I5A4"/>
<sequence>MEIVYLLVPLTLLLVAVGIGIFSWAVKNGQYDDLDGPAHQILYDDDKDMIPPGARANTNDAAETESPTPSDNPEDPPRR</sequence>
<dbReference type="RefSeq" id="WP_095610206.1">
    <property type="nucleotide sequence ID" value="NZ_NMPM01000015.1"/>
</dbReference>
<comment type="caution">
    <text evidence="3">The sequence shown here is derived from an EMBL/GenBank/DDBJ whole genome shotgun (WGS) entry which is preliminary data.</text>
</comment>
<dbReference type="InterPro" id="IPR004714">
    <property type="entry name" value="Cyt_oxidase_maturation_cbb3"/>
</dbReference>
<feature type="transmembrane region" description="Helical" evidence="2">
    <location>
        <begin position="6"/>
        <end position="26"/>
    </location>
</feature>